<comment type="caution">
    <text evidence="12">The sequence shown here is derived from an EMBL/GenBank/DDBJ whole genome shotgun (WGS) entry which is preliminary data.</text>
</comment>
<dbReference type="PIRSF" id="PIRSF036979">
    <property type="entry name" value="Arginase"/>
    <property type="match status" value="1"/>
</dbReference>
<comment type="catalytic activity">
    <reaction evidence="9">
        <text>L-arginine + H2O = urea + L-ornithine</text>
        <dbReference type="Rhea" id="RHEA:20569"/>
        <dbReference type="ChEBI" id="CHEBI:15377"/>
        <dbReference type="ChEBI" id="CHEBI:16199"/>
        <dbReference type="ChEBI" id="CHEBI:32682"/>
        <dbReference type="ChEBI" id="CHEBI:46911"/>
        <dbReference type="EC" id="3.5.3.1"/>
    </reaction>
</comment>
<dbReference type="CDD" id="cd09989">
    <property type="entry name" value="Arginase"/>
    <property type="match status" value="1"/>
</dbReference>
<dbReference type="EMBL" id="VIRV01000001">
    <property type="protein sequence ID" value="MBY0757919.1"/>
    <property type="molecule type" value="Genomic_DNA"/>
</dbReference>
<evidence type="ECO:0000256" key="9">
    <source>
        <dbReference type="ARBA" id="ARBA00047391"/>
    </source>
</evidence>
<evidence type="ECO:0000256" key="5">
    <source>
        <dbReference type="ARBA" id="ARBA00022503"/>
    </source>
</evidence>
<dbReference type="PRINTS" id="PR00116">
    <property type="entry name" value="ARGINASE"/>
</dbReference>
<accession>A0ABS7L4F9</accession>
<dbReference type="InterPro" id="IPR020855">
    <property type="entry name" value="Ureohydrolase_Mn_BS"/>
</dbReference>
<comment type="similarity">
    <text evidence="10 11">Belongs to the arginase family.</text>
</comment>
<dbReference type="Pfam" id="PF00491">
    <property type="entry name" value="Arginase"/>
    <property type="match status" value="1"/>
</dbReference>
<name>A0ABS7L4F9_9FIRM</name>
<dbReference type="PROSITE" id="PS01053">
    <property type="entry name" value="ARGINASE_1"/>
    <property type="match status" value="1"/>
</dbReference>
<comment type="cofactor">
    <cofactor evidence="1">
        <name>Mn(2+)</name>
        <dbReference type="ChEBI" id="CHEBI:29035"/>
    </cofactor>
</comment>
<reference evidence="12 13" key="1">
    <citation type="journal article" date="2020" name="New Microbes New Infect">
        <title>Sellimonas caecigallum sp. nov., description and genome sequence of a new member of the Sellimonas genus isolated from the cecum of feral chicken.</title>
        <authorList>
            <person name="Wongkuna S."/>
            <person name="Ghimire S."/>
            <person name="Antony L."/>
            <person name="Chankhamhaengdecha S."/>
            <person name="Janvilisri T."/>
            <person name="Scaria J."/>
        </authorList>
    </citation>
    <scope>NUCLEOTIDE SEQUENCE [LARGE SCALE GENOMIC DNA]</scope>
    <source>
        <strain evidence="12 13">SW451</strain>
    </source>
</reference>
<comment type="pathway">
    <text evidence="2">Nitrogen metabolism; urea cycle; L-ornithine and urea from L-arginine: step 1/1.</text>
</comment>
<dbReference type="InterPro" id="IPR023696">
    <property type="entry name" value="Ureohydrolase_dom_sf"/>
</dbReference>
<evidence type="ECO:0000256" key="2">
    <source>
        <dbReference type="ARBA" id="ARBA00005098"/>
    </source>
</evidence>
<dbReference type="Proteomes" id="UP000779049">
    <property type="component" value="Unassembled WGS sequence"/>
</dbReference>
<dbReference type="RefSeq" id="WP_087211557.1">
    <property type="nucleotide sequence ID" value="NZ_CP173660.1"/>
</dbReference>
<evidence type="ECO:0000256" key="11">
    <source>
        <dbReference type="RuleBase" id="RU003684"/>
    </source>
</evidence>
<evidence type="ECO:0000313" key="12">
    <source>
        <dbReference type="EMBL" id="MBY0757919.1"/>
    </source>
</evidence>
<protein>
    <recommendedName>
        <fullName evidence="4">Arginase</fullName>
        <ecNumber evidence="3">3.5.3.1</ecNumber>
    </recommendedName>
</protein>
<sequence>MFSIFGCPMHHGVGAPGLKYSLDYLRNRYENLRIAKLPEIIMEEDASTPLKNLNTVAATCQSIAQYMYSVLEIGKTPIFLGGDHSVVMGSASASSVYVKDTFGEDTGLIYIDAHADINTDQTTVTGNIHGVPVSALLGMGNPKLTGFLKEGPKYKPENIVYLGLRDIDPPELTILNEQKILYYTYEEICDKGLDQCLTETIRHLSHLNHIHLSFDIDSMDPDIMPGVSVPVPGGFDEEDVFLMFRRLMNELHILSYDIVEFNQEYDKGNRTADFVSELVDFIEKSGKN</sequence>
<organism evidence="12 13">
    <name type="scientific">Sellimonas caecigallum</name>
    <dbReference type="NCBI Taxonomy" id="2592333"/>
    <lineage>
        <taxon>Bacteria</taxon>
        <taxon>Bacillati</taxon>
        <taxon>Bacillota</taxon>
        <taxon>Clostridia</taxon>
        <taxon>Lachnospirales</taxon>
        <taxon>Lachnospiraceae</taxon>
        <taxon>Sellimonas</taxon>
    </lineage>
</organism>
<dbReference type="PROSITE" id="PS51409">
    <property type="entry name" value="ARGINASE_2"/>
    <property type="match status" value="1"/>
</dbReference>
<evidence type="ECO:0000256" key="6">
    <source>
        <dbReference type="ARBA" id="ARBA00022723"/>
    </source>
</evidence>
<dbReference type="Gene3D" id="3.40.800.10">
    <property type="entry name" value="Ureohydrolase domain"/>
    <property type="match status" value="1"/>
</dbReference>
<keyword evidence="7 11" id="KW-0378">Hydrolase</keyword>
<dbReference type="InterPro" id="IPR006035">
    <property type="entry name" value="Ureohydrolase"/>
</dbReference>
<keyword evidence="5" id="KW-0056">Arginine metabolism</keyword>
<proteinExistence type="inferred from homology"/>
<keyword evidence="6" id="KW-0479">Metal-binding</keyword>
<evidence type="ECO:0000256" key="4">
    <source>
        <dbReference type="ARBA" id="ARBA00018123"/>
    </source>
</evidence>
<gene>
    <name evidence="12" type="ORF">FLB61_02175</name>
</gene>
<evidence type="ECO:0000256" key="1">
    <source>
        <dbReference type="ARBA" id="ARBA00001936"/>
    </source>
</evidence>
<keyword evidence="8" id="KW-0464">Manganese</keyword>
<keyword evidence="13" id="KW-1185">Reference proteome</keyword>
<dbReference type="PANTHER" id="PTHR43782">
    <property type="entry name" value="ARGINASE"/>
    <property type="match status" value="1"/>
</dbReference>
<evidence type="ECO:0000313" key="13">
    <source>
        <dbReference type="Proteomes" id="UP000779049"/>
    </source>
</evidence>
<dbReference type="SUPFAM" id="SSF52768">
    <property type="entry name" value="Arginase/deacetylase"/>
    <property type="match status" value="1"/>
</dbReference>
<evidence type="ECO:0000256" key="7">
    <source>
        <dbReference type="ARBA" id="ARBA00022801"/>
    </source>
</evidence>
<dbReference type="EC" id="3.5.3.1" evidence="3"/>
<dbReference type="InterPro" id="IPR014033">
    <property type="entry name" value="Arginase"/>
</dbReference>
<evidence type="ECO:0000256" key="8">
    <source>
        <dbReference type="ARBA" id="ARBA00023211"/>
    </source>
</evidence>
<evidence type="ECO:0000256" key="3">
    <source>
        <dbReference type="ARBA" id="ARBA00012168"/>
    </source>
</evidence>
<evidence type="ECO:0000256" key="10">
    <source>
        <dbReference type="PROSITE-ProRule" id="PRU00742"/>
    </source>
</evidence>
<dbReference type="PANTHER" id="PTHR43782:SF3">
    <property type="entry name" value="ARGINASE"/>
    <property type="match status" value="1"/>
</dbReference>